<dbReference type="GO" id="GO:1901255">
    <property type="term" value="P:nucleotide-excision repair involved in interstrand cross-link repair"/>
    <property type="evidence" value="ECO:0007669"/>
    <property type="project" value="TreeGrafter"/>
</dbReference>
<comment type="similarity">
    <text evidence="2">Belongs to the XPF family.</text>
</comment>
<evidence type="ECO:0000256" key="2">
    <source>
        <dbReference type="ARBA" id="ARBA00010015"/>
    </source>
</evidence>
<comment type="caution">
    <text evidence="11">The sequence shown here is derived from an EMBL/GenBank/DDBJ whole genome shotgun (WGS) entry which is preliminary data.</text>
</comment>
<evidence type="ECO:0000259" key="10">
    <source>
        <dbReference type="SMART" id="SM00891"/>
    </source>
</evidence>
<dbReference type="PANTHER" id="PTHR10150">
    <property type="entry name" value="DNA REPAIR ENDONUCLEASE XPF"/>
    <property type="match status" value="1"/>
</dbReference>
<dbReference type="InterPro" id="IPR047520">
    <property type="entry name" value="XPF_nuclease"/>
</dbReference>
<dbReference type="Proteomes" id="UP000673691">
    <property type="component" value="Unassembled WGS sequence"/>
</dbReference>
<dbReference type="GO" id="GO:0000712">
    <property type="term" value="P:resolution of meiotic recombination intermediates"/>
    <property type="evidence" value="ECO:0007669"/>
    <property type="project" value="TreeGrafter"/>
</dbReference>
<evidence type="ECO:0000256" key="5">
    <source>
        <dbReference type="ARBA" id="ARBA00022763"/>
    </source>
</evidence>
<gene>
    <name evidence="11" type="ORF">BJ554DRAFT_1337</name>
</gene>
<keyword evidence="4" id="KW-0255">Endonuclease</keyword>
<dbReference type="AlphaFoldDB" id="A0A8H8DHV0"/>
<dbReference type="GO" id="GO:0000724">
    <property type="term" value="P:double-strand break repair via homologous recombination"/>
    <property type="evidence" value="ECO:0007669"/>
    <property type="project" value="TreeGrafter"/>
</dbReference>
<dbReference type="Pfam" id="PF02732">
    <property type="entry name" value="ERCC4"/>
    <property type="match status" value="1"/>
</dbReference>
<evidence type="ECO:0000256" key="8">
    <source>
        <dbReference type="ARBA" id="ARBA00023204"/>
    </source>
</evidence>
<dbReference type="GO" id="GO:0000014">
    <property type="term" value="F:single-stranded DNA endodeoxyribonuclease activity"/>
    <property type="evidence" value="ECO:0007669"/>
    <property type="project" value="TreeGrafter"/>
</dbReference>
<feature type="non-terminal residue" evidence="11">
    <location>
        <position position="1"/>
    </location>
</feature>
<keyword evidence="8" id="KW-0234">DNA repair</keyword>
<dbReference type="GO" id="GO:0003697">
    <property type="term" value="F:single-stranded DNA binding"/>
    <property type="evidence" value="ECO:0007669"/>
    <property type="project" value="TreeGrafter"/>
</dbReference>
<keyword evidence="7" id="KW-0238">DNA-binding</keyword>
<evidence type="ECO:0000256" key="9">
    <source>
        <dbReference type="ARBA" id="ARBA00023242"/>
    </source>
</evidence>
<accession>A0A8H8DHV0</accession>
<proteinExistence type="inferred from homology"/>
<dbReference type="Gene3D" id="3.40.50.10130">
    <property type="match status" value="1"/>
</dbReference>
<dbReference type="EMBL" id="JAEFCI010008484">
    <property type="protein sequence ID" value="KAG5458437.1"/>
    <property type="molecule type" value="Genomic_DNA"/>
</dbReference>
<evidence type="ECO:0000256" key="6">
    <source>
        <dbReference type="ARBA" id="ARBA00022801"/>
    </source>
</evidence>
<dbReference type="FunFam" id="3.40.50.10130:FF:000002">
    <property type="entry name" value="DNA repair endonuclease XPF"/>
    <property type="match status" value="1"/>
</dbReference>
<sequence>MREFRSSLPSLIHARGLSVVPCTLEVGDYVLAPSVCVERKSVSDLIGSLNNGRLFGQAENLCLHYKIPVLLIEFDQGKSFSLQVSGIRCFPTPLSVAACGSLGDQKEDITLSDVSSKLVLLSIAFPHLRIIWSSSPYETASMFEMLKVTCSPTAHTISIFPACLRLPILGTYRQLLGLTNRNTRPPRPRFHRRCCAISRESRRGTTV</sequence>
<dbReference type="InterPro" id="IPR011335">
    <property type="entry name" value="Restrct_endonuc-II-like"/>
</dbReference>
<feature type="domain" description="ERCC4" evidence="10">
    <location>
        <begin position="1"/>
        <end position="76"/>
    </location>
</feature>
<evidence type="ECO:0000256" key="1">
    <source>
        <dbReference type="ARBA" id="ARBA00004123"/>
    </source>
</evidence>
<keyword evidence="3" id="KW-0540">Nuclease</keyword>
<dbReference type="GO" id="GO:0000110">
    <property type="term" value="C:nucleotide-excision repair factor 1 complex"/>
    <property type="evidence" value="ECO:0007669"/>
    <property type="project" value="TreeGrafter"/>
</dbReference>
<keyword evidence="6" id="KW-0378">Hydrolase</keyword>
<comment type="subcellular location">
    <subcellularLocation>
        <location evidence="1">Nucleus</location>
    </subcellularLocation>
</comment>
<dbReference type="SMART" id="SM00891">
    <property type="entry name" value="ERCC4"/>
    <property type="match status" value="1"/>
</dbReference>
<keyword evidence="12" id="KW-1185">Reference proteome</keyword>
<dbReference type="OrthoDB" id="361020at2759"/>
<dbReference type="InterPro" id="IPR006166">
    <property type="entry name" value="ERCC4_domain"/>
</dbReference>
<dbReference type="SUPFAM" id="SSF52980">
    <property type="entry name" value="Restriction endonuclease-like"/>
    <property type="match status" value="1"/>
</dbReference>
<dbReference type="PANTHER" id="PTHR10150:SF0">
    <property type="entry name" value="DNA REPAIR ENDONUCLEASE XPF"/>
    <property type="match status" value="1"/>
</dbReference>
<keyword evidence="5" id="KW-0227">DNA damage</keyword>
<organism evidence="11 12">
    <name type="scientific">Olpidium bornovanus</name>
    <dbReference type="NCBI Taxonomy" id="278681"/>
    <lineage>
        <taxon>Eukaryota</taxon>
        <taxon>Fungi</taxon>
        <taxon>Fungi incertae sedis</taxon>
        <taxon>Olpidiomycota</taxon>
        <taxon>Olpidiomycotina</taxon>
        <taxon>Olpidiomycetes</taxon>
        <taxon>Olpidiales</taxon>
        <taxon>Olpidiaceae</taxon>
        <taxon>Olpidium</taxon>
    </lineage>
</organism>
<protein>
    <submittedName>
        <fullName evidence="11">Restriction endonuclease type II-like protein</fullName>
    </submittedName>
</protein>
<evidence type="ECO:0000313" key="11">
    <source>
        <dbReference type="EMBL" id="KAG5458437.1"/>
    </source>
</evidence>
<evidence type="ECO:0000313" key="12">
    <source>
        <dbReference type="Proteomes" id="UP000673691"/>
    </source>
</evidence>
<reference evidence="11 12" key="1">
    <citation type="journal article" name="Sci. Rep.">
        <title>Genome-scale phylogenetic analyses confirm Olpidium as the closest living zoosporic fungus to the non-flagellated, terrestrial fungi.</title>
        <authorList>
            <person name="Chang Y."/>
            <person name="Rochon D."/>
            <person name="Sekimoto S."/>
            <person name="Wang Y."/>
            <person name="Chovatia M."/>
            <person name="Sandor L."/>
            <person name="Salamov A."/>
            <person name="Grigoriev I.V."/>
            <person name="Stajich J.E."/>
            <person name="Spatafora J.W."/>
        </authorList>
    </citation>
    <scope>NUCLEOTIDE SEQUENCE [LARGE SCALE GENOMIC DNA]</scope>
    <source>
        <strain evidence="11">S191</strain>
    </source>
</reference>
<dbReference type="GO" id="GO:0003684">
    <property type="term" value="F:damaged DNA binding"/>
    <property type="evidence" value="ECO:0007669"/>
    <property type="project" value="TreeGrafter"/>
</dbReference>
<evidence type="ECO:0000256" key="3">
    <source>
        <dbReference type="ARBA" id="ARBA00022722"/>
    </source>
</evidence>
<evidence type="ECO:0000256" key="7">
    <source>
        <dbReference type="ARBA" id="ARBA00023125"/>
    </source>
</evidence>
<evidence type="ECO:0000256" key="4">
    <source>
        <dbReference type="ARBA" id="ARBA00022759"/>
    </source>
</evidence>
<dbReference type="CDD" id="cd20078">
    <property type="entry name" value="XPF_nuclease_XPF_euk"/>
    <property type="match status" value="1"/>
</dbReference>
<name>A0A8H8DHV0_9FUNG</name>
<keyword evidence="9" id="KW-0539">Nucleus</keyword>